<proteinExistence type="predicted"/>
<feature type="compositionally biased region" description="Basic and acidic residues" evidence="1">
    <location>
        <begin position="99"/>
        <end position="124"/>
    </location>
</feature>
<evidence type="ECO:0000256" key="1">
    <source>
        <dbReference type="SAM" id="MobiDB-lite"/>
    </source>
</evidence>
<dbReference type="Gene3D" id="1.10.510.10">
    <property type="entry name" value="Transferase(Phosphotransferase) domain 1"/>
    <property type="match status" value="1"/>
</dbReference>
<feature type="domain" description="Protein kinase" evidence="2">
    <location>
        <begin position="374"/>
        <end position="619"/>
    </location>
</feature>
<feature type="compositionally biased region" description="Polar residues" evidence="1">
    <location>
        <begin position="813"/>
        <end position="823"/>
    </location>
</feature>
<keyword evidence="3" id="KW-0808">Transferase</keyword>
<feature type="region of interest" description="Disordered" evidence="1">
    <location>
        <begin position="1099"/>
        <end position="1150"/>
    </location>
</feature>
<dbReference type="EMBL" id="QGDH01000075">
    <property type="protein sequence ID" value="RAR09425.1"/>
    <property type="molecule type" value="Genomic_DNA"/>
</dbReference>
<feature type="compositionally biased region" description="Basic and acidic residues" evidence="1">
    <location>
        <begin position="20"/>
        <end position="31"/>
    </location>
</feature>
<dbReference type="InterPro" id="IPR011009">
    <property type="entry name" value="Kinase-like_dom_sf"/>
</dbReference>
<keyword evidence="4" id="KW-1185">Reference proteome</keyword>
<feature type="compositionally biased region" description="Pro residues" evidence="1">
    <location>
        <begin position="209"/>
        <end position="222"/>
    </location>
</feature>
<feature type="region of interest" description="Disordered" evidence="1">
    <location>
        <begin position="654"/>
        <end position="735"/>
    </location>
</feature>
<dbReference type="PROSITE" id="PS50011">
    <property type="entry name" value="PROTEIN_KINASE_DOM"/>
    <property type="match status" value="1"/>
</dbReference>
<feature type="region of interest" description="Disordered" evidence="1">
    <location>
        <begin position="813"/>
        <end position="877"/>
    </location>
</feature>
<feature type="compositionally biased region" description="Basic and acidic residues" evidence="1">
    <location>
        <begin position="1119"/>
        <end position="1129"/>
    </location>
</feature>
<feature type="compositionally biased region" description="Pro residues" evidence="1">
    <location>
        <begin position="852"/>
        <end position="867"/>
    </location>
</feature>
<feature type="compositionally biased region" description="Basic and acidic residues" evidence="1">
    <location>
        <begin position="58"/>
        <end position="70"/>
    </location>
</feature>
<organism evidence="3 4">
    <name type="scientific">Stemphylium lycopersici</name>
    <name type="common">Tomato gray leaf spot disease fungus</name>
    <name type="synonym">Thyrospora lycopersici</name>
    <dbReference type="NCBI Taxonomy" id="183478"/>
    <lineage>
        <taxon>Eukaryota</taxon>
        <taxon>Fungi</taxon>
        <taxon>Dikarya</taxon>
        <taxon>Ascomycota</taxon>
        <taxon>Pezizomycotina</taxon>
        <taxon>Dothideomycetes</taxon>
        <taxon>Pleosporomycetidae</taxon>
        <taxon>Pleosporales</taxon>
        <taxon>Pleosporineae</taxon>
        <taxon>Pleosporaceae</taxon>
        <taxon>Stemphylium</taxon>
    </lineage>
</organism>
<dbReference type="AlphaFoldDB" id="A0A364N1Y3"/>
<dbReference type="Proteomes" id="UP000249619">
    <property type="component" value="Unassembled WGS sequence"/>
</dbReference>
<dbReference type="CDD" id="cd00180">
    <property type="entry name" value="PKc"/>
    <property type="match status" value="1"/>
</dbReference>
<evidence type="ECO:0000313" key="4">
    <source>
        <dbReference type="Proteomes" id="UP000249619"/>
    </source>
</evidence>
<dbReference type="InterPro" id="IPR000719">
    <property type="entry name" value="Prot_kinase_dom"/>
</dbReference>
<gene>
    <name evidence="3" type="ORF">DDE83_005496</name>
</gene>
<dbReference type="SUPFAM" id="SSF56112">
    <property type="entry name" value="Protein kinase-like (PK-like)"/>
    <property type="match status" value="1"/>
</dbReference>
<dbReference type="GO" id="GO:0007165">
    <property type="term" value="P:signal transduction"/>
    <property type="evidence" value="ECO:0007669"/>
    <property type="project" value="TreeGrafter"/>
</dbReference>
<dbReference type="STRING" id="183478.A0A364N1Y3"/>
<comment type="caution">
    <text evidence="3">The sequence shown here is derived from an EMBL/GenBank/DDBJ whole genome shotgun (WGS) entry which is preliminary data.</text>
</comment>
<dbReference type="Pfam" id="PF00069">
    <property type="entry name" value="Pkinase"/>
    <property type="match status" value="1"/>
</dbReference>
<feature type="region of interest" description="Disordered" evidence="1">
    <location>
        <begin position="1"/>
        <end position="240"/>
    </location>
</feature>
<feature type="compositionally biased region" description="Polar residues" evidence="1">
    <location>
        <begin position="152"/>
        <end position="162"/>
    </location>
</feature>
<feature type="compositionally biased region" description="Polar residues" evidence="1">
    <location>
        <begin position="678"/>
        <end position="689"/>
    </location>
</feature>
<dbReference type="GO" id="GO:0005737">
    <property type="term" value="C:cytoplasm"/>
    <property type="evidence" value="ECO:0007669"/>
    <property type="project" value="TreeGrafter"/>
</dbReference>
<evidence type="ECO:0000313" key="3">
    <source>
        <dbReference type="EMBL" id="RAR09425.1"/>
    </source>
</evidence>
<accession>A0A364N1Y3</accession>
<dbReference type="GO" id="GO:0004672">
    <property type="term" value="F:protein kinase activity"/>
    <property type="evidence" value="ECO:0007669"/>
    <property type="project" value="InterPro"/>
</dbReference>
<evidence type="ECO:0000259" key="2">
    <source>
        <dbReference type="PROSITE" id="PS50011"/>
    </source>
</evidence>
<feature type="compositionally biased region" description="Low complexity" evidence="1">
    <location>
        <begin position="140"/>
        <end position="151"/>
    </location>
</feature>
<dbReference type="GO" id="GO:0005524">
    <property type="term" value="F:ATP binding"/>
    <property type="evidence" value="ECO:0007669"/>
    <property type="project" value="InterPro"/>
</dbReference>
<dbReference type="InterPro" id="IPR050167">
    <property type="entry name" value="Ser_Thr_protein_kinase"/>
</dbReference>
<reference evidence="4" key="1">
    <citation type="submission" date="2018-05" db="EMBL/GenBank/DDBJ databases">
        <title>Draft genome sequence of Stemphylium lycopersici strain CIDEFI 213.</title>
        <authorList>
            <person name="Medina R."/>
            <person name="Franco M.E.E."/>
            <person name="Lucentini C.G."/>
            <person name="Saparrat M.C.N."/>
            <person name="Balatti P.A."/>
        </authorList>
    </citation>
    <scope>NUCLEOTIDE SEQUENCE [LARGE SCALE GENOMIC DNA]</scope>
    <source>
        <strain evidence="4">CIDEFI 213</strain>
    </source>
</reference>
<keyword evidence="3" id="KW-0418">Kinase</keyword>
<protein>
    <submittedName>
        <fullName evidence="3">Protein kinase domain-containing protein</fullName>
    </submittedName>
</protein>
<name>A0A364N1Y3_STELY</name>
<sequence length="1186" mass="133234">MPLLSADNGDSSRSRSRQRARTEVSEHRSMWDRISFQKIGSWLKKEEQDPPPSPTKAVKPDAEKPKEPTRPHSSGGLLGRRGSRKVIPGLPRPLTFKRMQSEKRDKLLEVPEYEQRRTASEDRQSSAPSKRNLSPPPVSAPSVSAPDVLSPHLSNIQSNTQKEPPPVEEERTIGGGPDSNIPAGARQVDYGVEEPEDYMSAGGSVGELLPPPPQSSPPPPPTLEVADAFSEHGSHRSGSVIDDVRLQEELEAKWILNLSMHFRDLSDREKFFVTFAEEPNRWRRVTVSCDYRNLEADSLEADLKSLHYQRDKSSRIYEAIRDSLAAIQFYDTVTNLKLETTDGRLHVHVTEDVNEIIPYPAVSAIEHLDCKRFRENAISFDSHISGFVYKVSVNHRTLIKKEIPGPDAVEEFLYEINALVSLQESKSVIRFEGVIVDEQDELIKGLLISYAEQGALVDMIYDFKLTGQLYWERRERWARQIIEGLSEIHEAGFVQGDFTLSNIVIDNDDNAKIIDINRRGCPVGWEPPELAKLIESGQRISIYIGVKSDLFQLGMVLWALAEQQDEPERQQRPLSRTLDHRDTDVPVYFRDIIRACLSDTPRGRPSAANLLKRFPENALDDDFKPKAAIRDSISTHRSDKEYIDPRTAVDLEDISKHRRHSRQQLSFEEINVPRTEYPESSGSYIIPNNHSERGRSQAPLSISDRNQRSDCSRSPYPGHRSVMSLDDSELENELASLPASRETRWEQVYVDGDTKLVQRGCGDIDVHDFASQELKDICITSPPGEMENAYLGNSTSEEVPLALSVDSRPLTMDSYSKHSSLQGPSEKGHHHHSVGSKDSFSDRVHHLAQSQPQPPQPPQTPPEPPETPDYYDSQQSQMPDSAVLANLEYDVAMDSSTTNSTGPPSRASIGFSIFDRPEPSARRVGTGFSIAQGYRMPLHQDSGFGEPERVSYESERIRHSLDESIKDLQFSTEEEARIDERLWDEKEGTMFGGGVRGSELEIRQEPIPIFTMPASPQKKEKQAVTSMPPPFPPSVGPKNVLSVTDVQDKALEEKTSDTTIRPPSILIPDFHHAIPKPVDSMDVVSGDVAHKNLAFSTSLARDISPKKNNNHNNTNSKRTSREKPPRDPVYDDYLSPAEDSGDDGDSKKASNDLSAYLSHSISFDRSIDFYMREHEKMRVGSRGPKV</sequence>
<dbReference type="PANTHER" id="PTHR23257">
    <property type="entry name" value="SERINE-THREONINE PROTEIN KINASE"/>
    <property type="match status" value="1"/>
</dbReference>